<evidence type="ECO:0000256" key="7">
    <source>
        <dbReference type="SAM" id="MobiDB-lite"/>
    </source>
</evidence>
<keyword evidence="2" id="KW-1003">Cell membrane</keyword>
<name>A0A653BZ02_CALMS</name>
<dbReference type="GO" id="GO:0044295">
    <property type="term" value="C:axonal growth cone"/>
    <property type="evidence" value="ECO:0007669"/>
    <property type="project" value="TreeGrafter"/>
</dbReference>
<sequence length="850" mass="97273">MAINYLLVAQTIELEDPGPPRLRGPQNDGAPHSCGSCEPLVTPLTIVLRSLNELEKKHLNLQIKHEQLETELFEKNEEFTRLSTASKNLYREYEILKNQYETETRAMSGALKDATQWYKENKELKRKTMLLMDKDAVDEGVDAGDGESTGDNDIENLNKTIKQLSAEVAELQTEVDQLKQQEFQTTEENVKLSEDLESERRKTEKLESKLDDLQKEHNQLLRVMEMMRKELEEYKQKEEEHRQSLAALKKESDAHKRERNVLAHQSTLILQGLNENENSGDYMMLLQEIEDLKRTLEDDRNKYEEEISALQERLEEQSSFPPDPQVEILEERLRLAESELAAAQKRAEEAEERLRCPPPPPPPPPPPMPPQAPLRRRRSRLLIDGGGTTPAKQLEEEQKLSEEKTSKADLLAAAGSPEKKPAAAVPCANEDIINAIKAGQFTLRKPKKEKEIKDKDTPNAVSELLNILSSLRRAPKKRQSQFIGDVQYSNAAPRGNRLKKLFSQQLKMSRETFKMVQPIIVVSRLFGLFPISFKDCGYFFVLQWSHFYAIYSIIAPGVFAAITLSVVFKHEDQRDANESDNKRVFLTAFDTFCVTMIVVFCVVSNPFKIASIWKMCSLISEVEKVIHIKNNKTYIRKSIISIIGMVVGFLLFYSFDIITWHVSLKKIDTFKSFFESFFCFYVLKFIMLGEILLFCHTVYFLQIRLLALREHFMDVVQDKIVVVTDFKNGEMKISPYVLAAKSNANKANSILEIAKCQKRIYDASEIINSTPGFGIVGDKMLDHVQRVLADYAEDSPLKSALIRFAMQLSQCEIRFNTSGLFSLDRSIFTSFVAAITTYLVVLIQMNSYNN</sequence>
<evidence type="ECO:0000256" key="8">
    <source>
        <dbReference type="SAM" id="Phobius"/>
    </source>
</evidence>
<feature type="transmembrane region" description="Helical" evidence="8">
    <location>
        <begin position="588"/>
        <end position="607"/>
    </location>
</feature>
<evidence type="ECO:0000313" key="10">
    <source>
        <dbReference type="Proteomes" id="UP000410492"/>
    </source>
</evidence>
<keyword evidence="5 8" id="KW-0472">Membrane</keyword>
<evidence type="ECO:0000256" key="1">
    <source>
        <dbReference type="ARBA" id="ARBA00004651"/>
    </source>
</evidence>
<comment type="subcellular location">
    <subcellularLocation>
        <location evidence="1">Cell membrane</location>
        <topology evidence="1">Multi-pass membrane protein</topology>
    </subcellularLocation>
</comment>
<feature type="compositionally biased region" description="Basic and acidic residues" evidence="7">
    <location>
        <begin position="188"/>
        <end position="205"/>
    </location>
</feature>
<feature type="compositionally biased region" description="Basic and acidic residues" evidence="7">
    <location>
        <begin position="345"/>
        <end position="355"/>
    </location>
</feature>
<evidence type="ECO:0000256" key="4">
    <source>
        <dbReference type="ARBA" id="ARBA00022989"/>
    </source>
</evidence>
<evidence type="ECO:0000313" key="9">
    <source>
        <dbReference type="EMBL" id="VEN40865.1"/>
    </source>
</evidence>
<dbReference type="Proteomes" id="UP000410492">
    <property type="component" value="Unassembled WGS sequence"/>
</dbReference>
<feature type="region of interest" description="Disordered" evidence="7">
    <location>
        <begin position="185"/>
        <end position="205"/>
    </location>
</feature>
<gene>
    <name evidence="9" type="ORF">CALMAC_LOCUS4880</name>
</gene>
<dbReference type="AlphaFoldDB" id="A0A653BZ02"/>
<protein>
    <submittedName>
        <fullName evidence="9">Uncharacterized protein</fullName>
    </submittedName>
</protein>
<feature type="transmembrane region" description="Helical" evidence="8">
    <location>
        <begin position="545"/>
        <end position="568"/>
    </location>
</feature>
<feature type="transmembrane region" description="Helical" evidence="8">
    <location>
        <begin position="680"/>
        <end position="701"/>
    </location>
</feature>
<feature type="transmembrane region" description="Helical" evidence="8">
    <location>
        <begin position="639"/>
        <end position="660"/>
    </location>
</feature>
<dbReference type="PANTHER" id="PTHR46606">
    <property type="entry name" value="SHOOTIN-1"/>
    <property type="match status" value="1"/>
</dbReference>
<dbReference type="EMBL" id="CAACVG010006662">
    <property type="protein sequence ID" value="VEN40865.1"/>
    <property type="molecule type" value="Genomic_DNA"/>
</dbReference>
<accession>A0A653BZ02</accession>
<dbReference type="GO" id="GO:0005737">
    <property type="term" value="C:cytoplasm"/>
    <property type="evidence" value="ECO:0007669"/>
    <property type="project" value="TreeGrafter"/>
</dbReference>
<feature type="compositionally biased region" description="Pro residues" evidence="7">
    <location>
        <begin position="356"/>
        <end position="372"/>
    </location>
</feature>
<dbReference type="PANTHER" id="PTHR46606:SF5">
    <property type="entry name" value="SHOOTIN-1"/>
    <property type="match status" value="1"/>
</dbReference>
<keyword evidence="6" id="KW-0175">Coiled coil</keyword>
<feature type="coiled-coil region" evidence="6">
    <location>
        <begin position="51"/>
        <end position="78"/>
    </location>
</feature>
<dbReference type="GO" id="GO:0050909">
    <property type="term" value="P:sensory perception of taste"/>
    <property type="evidence" value="ECO:0007669"/>
    <property type="project" value="InterPro"/>
</dbReference>
<keyword evidence="4 8" id="KW-1133">Transmembrane helix</keyword>
<evidence type="ECO:0000256" key="3">
    <source>
        <dbReference type="ARBA" id="ARBA00022692"/>
    </source>
</evidence>
<dbReference type="GO" id="GO:0048812">
    <property type="term" value="P:neuron projection morphogenesis"/>
    <property type="evidence" value="ECO:0007669"/>
    <property type="project" value="TreeGrafter"/>
</dbReference>
<dbReference type="InterPro" id="IPR013604">
    <property type="entry name" value="7TM_chemorcpt"/>
</dbReference>
<feature type="compositionally biased region" description="Basic and acidic residues" evidence="7">
    <location>
        <begin position="393"/>
        <end position="405"/>
    </location>
</feature>
<proteinExistence type="predicted"/>
<organism evidence="9 10">
    <name type="scientific">Callosobruchus maculatus</name>
    <name type="common">Southern cowpea weevil</name>
    <name type="synonym">Pulse bruchid</name>
    <dbReference type="NCBI Taxonomy" id="64391"/>
    <lineage>
        <taxon>Eukaryota</taxon>
        <taxon>Metazoa</taxon>
        <taxon>Ecdysozoa</taxon>
        <taxon>Arthropoda</taxon>
        <taxon>Hexapoda</taxon>
        <taxon>Insecta</taxon>
        <taxon>Pterygota</taxon>
        <taxon>Neoptera</taxon>
        <taxon>Endopterygota</taxon>
        <taxon>Coleoptera</taxon>
        <taxon>Polyphaga</taxon>
        <taxon>Cucujiformia</taxon>
        <taxon>Chrysomeloidea</taxon>
        <taxon>Chrysomelidae</taxon>
        <taxon>Bruchinae</taxon>
        <taxon>Bruchini</taxon>
        <taxon>Callosobruchus</taxon>
    </lineage>
</organism>
<reference evidence="9 10" key="1">
    <citation type="submission" date="2019-01" db="EMBL/GenBank/DDBJ databases">
        <authorList>
            <person name="Sayadi A."/>
        </authorList>
    </citation>
    <scope>NUCLEOTIDE SEQUENCE [LARGE SCALE GENOMIC DNA]</scope>
</reference>
<feature type="transmembrane region" description="Helical" evidence="8">
    <location>
        <begin position="515"/>
        <end position="533"/>
    </location>
</feature>
<dbReference type="GO" id="GO:0005886">
    <property type="term" value="C:plasma membrane"/>
    <property type="evidence" value="ECO:0007669"/>
    <property type="project" value="UniProtKB-SubCell"/>
</dbReference>
<dbReference type="InterPro" id="IPR024849">
    <property type="entry name" value="Shootin-1"/>
</dbReference>
<evidence type="ECO:0000256" key="2">
    <source>
        <dbReference type="ARBA" id="ARBA00022475"/>
    </source>
</evidence>
<dbReference type="GO" id="GO:0031252">
    <property type="term" value="C:cell leading edge"/>
    <property type="evidence" value="ECO:0007669"/>
    <property type="project" value="TreeGrafter"/>
</dbReference>
<dbReference type="OrthoDB" id="6429491at2759"/>
<feature type="region of interest" description="Disordered" evidence="7">
    <location>
        <begin position="341"/>
        <end position="405"/>
    </location>
</feature>
<feature type="transmembrane region" description="Helical" evidence="8">
    <location>
        <begin position="827"/>
        <end position="845"/>
    </location>
</feature>
<dbReference type="Pfam" id="PF08395">
    <property type="entry name" value="7tm_7"/>
    <property type="match status" value="1"/>
</dbReference>
<keyword evidence="3 8" id="KW-0812">Transmembrane</keyword>
<evidence type="ECO:0000256" key="6">
    <source>
        <dbReference type="SAM" id="Coils"/>
    </source>
</evidence>
<dbReference type="SUPFAM" id="SSF101447">
    <property type="entry name" value="Formin homology 2 domain (FH2 domain)"/>
    <property type="match status" value="1"/>
</dbReference>
<keyword evidence="10" id="KW-1185">Reference proteome</keyword>
<evidence type="ECO:0000256" key="5">
    <source>
        <dbReference type="ARBA" id="ARBA00023136"/>
    </source>
</evidence>
<dbReference type="GO" id="GO:2001224">
    <property type="term" value="P:positive regulation of neuron migration"/>
    <property type="evidence" value="ECO:0007669"/>
    <property type="project" value="TreeGrafter"/>
</dbReference>